<dbReference type="GO" id="GO:0042781">
    <property type="term" value="F:3'-tRNA processing endoribonuclease activity"/>
    <property type="evidence" value="ECO:0007669"/>
    <property type="project" value="TreeGrafter"/>
</dbReference>
<dbReference type="PANTHER" id="PTHR33992:SF1">
    <property type="entry name" value="RIBONUCLEASE P PROTEIN COMPONENT"/>
    <property type="match status" value="1"/>
</dbReference>
<comment type="subunit">
    <text evidence="7">Consists of a catalytic RNA component (M1 or rnpB) and a protein subunit.</text>
</comment>
<dbReference type="GO" id="GO:0004526">
    <property type="term" value="F:ribonuclease P activity"/>
    <property type="evidence" value="ECO:0007669"/>
    <property type="project" value="UniProtKB-UniRule"/>
</dbReference>
<dbReference type="SUPFAM" id="SSF54211">
    <property type="entry name" value="Ribosomal protein S5 domain 2-like"/>
    <property type="match status" value="1"/>
</dbReference>
<dbReference type="Pfam" id="PF00825">
    <property type="entry name" value="Ribonuclease_P"/>
    <property type="match status" value="1"/>
</dbReference>
<dbReference type="GO" id="GO:0030677">
    <property type="term" value="C:ribonuclease P complex"/>
    <property type="evidence" value="ECO:0007669"/>
    <property type="project" value="TreeGrafter"/>
</dbReference>
<accession>A0A1G2DZU1</accession>
<keyword evidence="5 7" id="KW-0378">Hydrolase</keyword>
<evidence type="ECO:0000256" key="1">
    <source>
        <dbReference type="ARBA" id="ARBA00002663"/>
    </source>
</evidence>
<reference evidence="9 10" key="1">
    <citation type="journal article" date="2016" name="Nat. Commun.">
        <title>Thousands of microbial genomes shed light on interconnected biogeochemical processes in an aquifer system.</title>
        <authorList>
            <person name="Anantharaman K."/>
            <person name="Brown C.T."/>
            <person name="Hug L.A."/>
            <person name="Sharon I."/>
            <person name="Castelle C.J."/>
            <person name="Probst A.J."/>
            <person name="Thomas B.C."/>
            <person name="Singh A."/>
            <person name="Wilkins M.J."/>
            <person name="Karaoz U."/>
            <person name="Brodie E.L."/>
            <person name="Williams K.H."/>
            <person name="Hubbard S.S."/>
            <person name="Banfield J.F."/>
        </authorList>
    </citation>
    <scope>NUCLEOTIDE SEQUENCE [LARGE SCALE GENOMIC DNA]</scope>
</reference>
<comment type="catalytic activity">
    <reaction evidence="7">
        <text>Endonucleolytic cleavage of RNA, removing 5'-extranucleotides from tRNA precursor.</text>
        <dbReference type="EC" id="3.1.26.5"/>
    </reaction>
</comment>
<dbReference type="PANTHER" id="PTHR33992">
    <property type="entry name" value="RIBONUCLEASE P PROTEIN COMPONENT"/>
    <property type="match status" value="1"/>
</dbReference>
<dbReference type="InterPro" id="IPR020568">
    <property type="entry name" value="Ribosomal_Su5_D2-typ_SF"/>
</dbReference>
<evidence type="ECO:0000313" key="9">
    <source>
        <dbReference type="EMBL" id="OGZ18448.1"/>
    </source>
</evidence>
<dbReference type="Gene3D" id="3.30.230.10">
    <property type="match status" value="1"/>
</dbReference>
<keyword evidence="4 7" id="KW-0255">Endonuclease</keyword>
<keyword evidence="2 7" id="KW-0819">tRNA processing</keyword>
<sequence length="110" mass="12997">MLPKKNRIRKKKEIEKIFKRGRTFKEASLILKTMRNDLGVNRFGFIVSQKVAKKANIRNKIKRRLREIIRLNLLKSDSDNLFVTLPGMEKNDFTETKRIAEKLLNKANIK</sequence>
<dbReference type="EMBL" id="MHLX01000036">
    <property type="protein sequence ID" value="OGZ18448.1"/>
    <property type="molecule type" value="Genomic_DNA"/>
</dbReference>
<evidence type="ECO:0000256" key="8">
    <source>
        <dbReference type="NCBIfam" id="TIGR00188"/>
    </source>
</evidence>
<dbReference type="Proteomes" id="UP000176662">
    <property type="component" value="Unassembled WGS sequence"/>
</dbReference>
<dbReference type="EC" id="3.1.26.5" evidence="7 8"/>
<comment type="function">
    <text evidence="1 7">RNaseP catalyzes the removal of the 5'-leader sequence from pre-tRNA to produce the mature 5'-terminus. It can also cleave other RNA substrates such as 4.5S RNA. The protein component plays an auxiliary but essential role in vivo by binding to the 5'-leader sequence and broadening the substrate specificity of the ribozyme.</text>
</comment>
<evidence type="ECO:0000313" key="10">
    <source>
        <dbReference type="Proteomes" id="UP000176662"/>
    </source>
</evidence>
<dbReference type="AlphaFoldDB" id="A0A1G2DZU1"/>
<dbReference type="PROSITE" id="PS00648">
    <property type="entry name" value="RIBONUCLEASE_P"/>
    <property type="match status" value="1"/>
</dbReference>
<evidence type="ECO:0000256" key="7">
    <source>
        <dbReference type="HAMAP-Rule" id="MF_00227"/>
    </source>
</evidence>
<evidence type="ECO:0000256" key="4">
    <source>
        <dbReference type="ARBA" id="ARBA00022759"/>
    </source>
</evidence>
<keyword evidence="3 7" id="KW-0540">Nuclease</keyword>
<dbReference type="HAMAP" id="MF_00227">
    <property type="entry name" value="RNase_P"/>
    <property type="match status" value="1"/>
</dbReference>
<evidence type="ECO:0000256" key="5">
    <source>
        <dbReference type="ARBA" id="ARBA00022801"/>
    </source>
</evidence>
<organism evidence="9 10">
    <name type="scientific">Candidatus Nealsonbacteria bacterium RBG_13_38_11</name>
    <dbReference type="NCBI Taxonomy" id="1801662"/>
    <lineage>
        <taxon>Bacteria</taxon>
        <taxon>Candidatus Nealsoniibacteriota</taxon>
    </lineage>
</organism>
<evidence type="ECO:0000256" key="2">
    <source>
        <dbReference type="ARBA" id="ARBA00022694"/>
    </source>
</evidence>
<gene>
    <name evidence="7" type="primary">rnpA</name>
    <name evidence="9" type="ORF">A2Z68_01515</name>
</gene>
<dbReference type="InterPro" id="IPR000100">
    <property type="entry name" value="RNase_P"/>
</dbReference>
<dbReference type="InterPro" id="IPR020539">
    <property type="entry name" value="RNase_P_CS"/>
</dbReference>
<keyword evidence="6 7" id="KW-0694">RNA-binding</keyword>
<proteinExistence type="inferred from homology"/>
<name>A0A1G2DZU1_9BACT</name>
<evidence type="ECO:0000256" key="6">
    <source>
        <dbReference type="ARBA" id="ARBA00022884"/>
    </source>
</evidence>
<dbReference type="InterPro" id="IPR014721">
    <property type="entry name" value="Ribsml_uS5_D2-typ_fold_subgr"/>
</dbReference>
<dbReference type="GO" id="GO:0001682">
    <property type="term" value="P:tRNA 5'-leader removal"/>
    <property type="evidence" value="ECO:0007669"/>
    <property type="project" value="UniProtKB-UniRule"/>
</dbReference>
<evidence type="ECO:0000256" key="3">
    <source>
        <dbReference type="ARBA" id="ARBA00022722"/>
    </source>
</evidence>
<protein>
    <recommendedName>
        <fullName evidence="7 8">Ribonuclease P protein component</fullName>
        <shortName evidence="7">RNase P protein</shortName>
        <shortName evidence="7">RNaseP protein</shortName>
        <ecNumber evidence="7 8">3.1.26.5</ecNumber>
    </recommendedName>
    <alternativeName>
        <fullName evidence="7">Protein C5</fullName>
    </alternativeName>
</protein>
<comment type="caution">
    <text evidence="9">The sequence shown here is derived from an EMBL/GenBank/DDBJ whole genome shotgun (WGS) entry which is preliminary data.</text>
</comment>
<dbReference type="NCBIfam" id="TIGR00188">
    <property type="entry name" value="rnpA"/>
    <property type="match status" value="1"/>
</dbReference>
<dbReference type="GO" id="GO:0000049">
    <property type="term" value="F:tRNA binding"/>
    <property type="evidence" value="ECO:0007669"/>
    <property type="project" value="UniProtKB-UniRule"/>
</dbReference>
<comment type="similarity">
    <text evidence="7">Belongs to the RnpA family.</text>
</comment>